<sequence>MSRKRNFADAVEMASPVRNSPSVHHPSWIESVKRRKIHQFATKWTSGLAPSSFVKIYTMLDFWQVMAPRMDCSWLNFDTVSERSTNDMDASETCDMAMESTPPPSPMSERPRSIQMEDDTQNTHTIGETMPCRSGRATLQFPHPGQILRGLWEEEQQNKRRQQMVPDNVRRQARSKTFRTPLDARTRAQLEPWRLTSTNQGRTKPMFCSSSPDGQSGAADVEMAQGEASQLDDELARNKLGSITTAVQRFQAVSEGQALSEYQPWKDGTTIPSQGNLKTLHEIRQTVMDPWPEEISRAKDECTRILHRMREQLNIVINLQIHLRSLIKTAPTQLSFLLSIRHPGQVSIELLLALYGPHFMQTSNFRAIEQLLWGQSTSQPVVQE</sequence>
<feature type="region of interest" description="Disordered" evidence="1">
    <location>
        <begin position="198"/>
        <end position="218"/>
    </location>
</feature>
<dbReference type="EMBL" id="JAAAUY010000412">
    <property type="protein sequence ID" value="KAF9330236.1"/>
    <property type="molecule type" value="Genomic_DNA"/>
</dbReference>
<protein>
    <submittedName>
        <fullName evidence="2">Uncharacterized protein</fullName>
    </submittedName>
</protein>
<dbReference type="AlphaFoldDB" id="A0A9P5SIT5"/>
<proteinExistence type="predicted"/>
<keyword evidence="3" id="KW-1185">Reference proteome</keyword>
<feature type="compositionally biased region" description="Polar residues" evidence="1">
    <location>
        <begin position="198"/>
        <end position="214"/>
    </location>
</feature>
<name>A0A9P5SIT5_9FUNG</name>
<evidence type="ECO:0000256" key="1">
    <source>
        <dbReference type="SAM" id="MobiDB-lite"/>
    </source>
</evidence>
<gene>
    <name evidence="2" type="ORF">BG006_006806</name>
</gene>
<dbReference type="Proteomes" id="UP000696485">
    <property type="component" value="Unassembled WGS sequence"/>
</dbReference>
<evidence type="ECO:0000313" key="2">
    <source>
        <dbReference type="EMBL" id="KAF9330236.1"/>
    </source>
</evidence>
<organism evidence="2 3">
    <name type="scientific">Podila minutissima</name>
    <dbReference type="NCBI Taxonomy" id="64525"/>
    <lineage>
        <taxon>Eukaryota</taxon>
        <taxon>Fungi</taxon>
        <taxon>Fungi incertae sedis</taxon>
        <taxon>Mucoromycota</taxon>
        <taxon>Mortierellomycotina</taxon>
        <taxon>Mortierellomycetes</taxon>
        <taxon>Mortierellales</taxon>
        <taxon>Mortierellaceae</taxon>
        <taxon>Podila</taxon>
    </lineage>
</organism>
<reference evidence="2" key="1">
    <citation type="journal article" date="2020" name="Fungal Divers.">
        <title>Resolving the Mortierellaceae phylogeny through synthesis of multi-gene phylogenetics and phylogenomics.</title>
        <authorList>
            <person name="Vandepol N."/>
            <person name="Liber J."/>
            <person name="Desiro A."/>
            <person name="Na H."/>
            <person name="Kennedy M."/>
            <person name="Barry K."/>
            <person name="Grigoriev I.V."/>
            <person name="Miller A.N."/>
            <person name="O'Donnell K."/>
            <person name="Stajich J.E."/>
            <person name="Bonito G."/>
        </authorList>
    </citation>
    <scope>NUCLEOTIDE SEQUENCE</scope>
    <source>
        <strain evidence="2">NVP1</strain>
    </source>
</reference>
<accession>A0A9P5SIT5</accession>
<evidence type="ECO:0000313" key="3">
    <source>
        <dbReference type="Proteomes" id="UP000696485"/>
    </source>
</evidence>
<comment type="caution">
    <text evidence="2">The sequence shown here is derived from an EMBL/GenBank/DDBJ whole genome shotgun (WGS) entry which is preliminary data.</text>
</comment>